<feature type="chain" id="PRO_5046126619" evidence="2">
    <location>
        <begin position="25"/>
        <end position="898"/>
    </location>
</feature>
<feature type="compositionally biased region" description="Acidic residues" evidence="1">
    <location>
        <begin position="736"/>
        <end position="747"/>
    </location>
</feature>
<dbReference type="Proteomes" id="UP001597357">
    <property type="component" value="Unassembled WGS sequence"/>
</dbReference>
<evidence type="ECO:0000313" key="5">
    <source>
        <dbReference type="Proteomes" id="UP001597357"/>
    </source>
</evidence>
<organism evidence="4 5">
    <name type="scientific">Mesonia sediminis</name>
    <dbReference type="NCBI Taxonomy" id="1703946"/>
    <lineage>
        <taxon>Bacteria</taxon>
        <taxon>Pseudomonadati</taxon>
        <taxon>Bacteroidota</taxon>
        <taxon>Flavobacteriia</taxon>
        <taxon>Flavobacteriales</taxon>
        <taxon>Flavobacteriaceae</taxon>
        <taxon>Mesonia</taxon>
    </lineage>
</organism>
<evidence type="ECO:0000259" key="3">
    <source>
        <dbReference type="Pfam" id="PF19838"/>
    </source>
</evidence>
<feature type="compositionally biased region" description="Basic and acidic residues" evidence="1">
    <location>
        <begin position="754"/>
        <end position="763"/>
    </location>
</feature>
<evidence type="ECO:0000313" key="4">
    <source>
        <dbReference type="EMBL" id="MFD2697161.1"/>
    </source>
</evidence>
<sequence>MQTNLYHILFSCFFLFLFFNSTQAQEIDSTRTLRIPAEREAIFPLSDSLLKSTPIVNPNDDIIQEDSTKTKSFLTDNVISTAKDYMMLDAKNKKAYLYNEAKIVYGDITLEAGKIILNNATNEVYAFGIKDSLGNYTQRPVFSQGQNIVEPDSIRFNFDTQKALVYNSRTQQGEFNVKGAITKKENDSVYFMQNVKFTTAKDIDNPEYYFNARQVKLVPEKKVITGLVTMYIADVPTPLMLPFGYFPLTDERSSGIILPSFGDNQNRGYFLQNGGYYFNINEYVDLAVLGDYYTNGSFGFRAESNYALRYKFRGNFSFRYEKLLNSEPGFPDYSESSIYNIRWSHSQDAKANPSSRFQASVNLGSSQYYQESINQTNTANFLNNNLSSSVSYSKTFSGFPEVNLNIAATHNQNTNTQEINMTLPSLNASMSRIYPFAPKNGTKKGIFENINFQYSLRGENRIKTTDSLFFKPQMFRDMQSGIKHSIPIATNFKLFKHFSVSAGTNFEENWVFKTIEQRYDQDTQAVVRDTLNGFDSFRTYNFSSSIGTTVYGQKNFGKDKKIQAIRHVIRPSLSYTLTPSFDQFYDTYLVPATSTLEARNVSYSRFEGSLFGAPGNRYASSIGFNVTNDFEAKITSRDTTATEPIKRKLLSNFSLGTSYNMAADSLKLQPVVVRGSLPVVQDKLTINFNGALDPYALNNSNERIDKWNINNGGSLFRLTRAQTSFSYSFSNKDFERDQDEQTDDLENESFRNGGRPDDLFGRSADFDGKLYEDEEEEVVENETKRYNYSIPWNLRIAYSMTYDNLRRNNEISGHSIMFSGDVELSPRWKVGASSGFDFVNPGFTFTQLRFQRDLESWRLSFNWTPFGDRESWYFFIGIKANVLQDLKYDKNRERDRRL</sequence>
<keyword evidence="5" id="KW-1185">Reference proteome</keyword>
<feature type="region of interest" description="Disordered" evidence="1">
    <location>
        <begin position="732"/>
        <end position="763"/>
    </location>
</feature>
<dbReference type="InterPro" id="IPR050218">
    <property type="entry name" value="LptD"/>
</dbReference>
<dbReference type="InterPro" id="IPR045659">
    <property type="entry name" value="LptD_2"/>
</dbReference>
<gene>
    <name evidence="4" type="ORF">ACFSQ0_04080</name>
</gene>
<name>A0ABW5SBW8_9FLAO</name>
<dbReference type="PANTHER" id="PTHR30189:SF1">
    <property type="entry name" value="LPS-ASSEMBLY PROTEIN LPTD"/>
    <property type="match status" value="1"/>
</dbReference>
<feature type="signal peptide" evidence="2">
    <location>
        <begin position="1"/>
        <end position="24"/>
    </location>
</feature>
<evidence type="ECO:0000256" key="2">
    <source>
        <dbReference type="SAM" id="SignalP"/>
    </source>
</evidence>
<dbReference type="RefSeq" id="WP_379044503.1">
    <property type="nucleotide sequence ID" value="NZ_JBHULZ010000023.1"/>
</dbReference>
<keyword evidence="2" id="KW-0732">Signal</keyword>
<proteinExistence type="predicted"/>
<dbReference type="Pfam" id="PF19838">
    <property type="entry name" value="LptD_2"/>
    <property type="match status" value="1"/>
</dbReference>
<evidence type="ECO:0000256" key="1">
    <source>
        <dbReference type="SAM" id="MobiDB-lite"/>
    </source>
</evidence>
<protein>
    <submittedName>
        <fullName evidence="4">LPS assembly protein LptD</fullName>
    </submittedName>
</protein>
<dbReference type="PANTHER" id="PTHR30189">
    <property type="entry name" value="LPS-ASSEMBLY PROTEIN"/>
    <property type="match status" value="1"/>
</dbReference>
<comment type="caution">
    <text evidence="4">The sequence shown here is derived from an EMBL/GenBank/DDBJ whole genome shotgun (WGS) entry which is preliminary data.</text>
</comment>
<reference evidence="5" key="1">
    <citation type="journal article" date="2019" name="Int. J. Syst. Evol. Microbiol.">
        <title>The Global Catalogue of Microorganisms (GCM) 10K type strain sequencing project: providing services to taxonomists for standard genome sequencing and annotation.</title>
        <authorList>
            <consortium name="The Broad Institute Genomics Platform"/>
            <consortium name="The Broad Institute Genome Sequencing Center for Infectious Disease"/>
            <person name="Wu L."/>
            <person name="Ma J."/>
        </authorList>
    </citation>
    <scope>NUCLEOTIDE SEQUENCE [LARGE SCALE GENOMIC DNA]</scope>
    <source>
        <strain evidence="5">KCTC 42255</strain>
    </source>
</reference>
<feature type="domain" description="LPS-assembly protein LptD central" evidence="3">
    <location>
        <begin position="223"/>
        <end position="695"/>
    </location>
</feature>
<dbReference type="EMBL" id="JBHULZ010000023">
    <property type="protein sequence ID" value="MFD2697161.1"/>
    <property type="molecule type" value="Genomic_DNA"/>
</dbReference>
<accession>A0ABW5SBW8</accession>